<feature type="compositionally biased region" description="Basic and acidic residues" evidence="1">
    <location>
        <begin position="58"/>
        <end position="73"/>
    </location>
</feature>
<gene>
    <name evidence="2" type="ORF">C8N43_3338</name>
</gene>
<dbReference type="Proteomes" id="UP000243978">
    <property type="component" value="Unassembled WGS sequence"/>
</dbReference>
<name>A0A2T6BEN7_9RHOB</name>
<sequence>MRRLAERHDTTDVLVGRRPPPSPLIQAGGALVIPDLLSGGWFKALRREGLANRANATEQKKDHSDPGDWRTGDPARYLASAEAGPILDQIYADRGLISKLSGLAGGRLQPTGTRGSFSYYDRPGHFLGLHRDIKTCDVTLITCLERTEGTKPSGALRLYSKFFRAPLERVDRRGPHRDVNMKAGQSVLLLGGCIPHEVLPAAQGYRRAISVLCFEM</sequence>
<comment type="caution">
    <text evidence="2">The sequence shown here is derived from an EMBL/GenBank/DDBJ whole genome shotgun (WGS) entry which is preliminary data.</text>
</comment>
<keyword evidence="3" id="KW-1185">Reference proteome</keyword>
<dbReference type="EMBL" id="QBKS01000002">
    <property type="protein sequence ID" value="PTX54523.1"/>
    <property type="molecule type" value="Genomic_DNA"/>
</dbReference>
<evidence type="ECO:0000313" key="3">
    <source>
        <dbReference type="Proteomes" id="UP000243978"/>
    </source>
</evidence>
<protein>
    <recommendedName>
        <fullName evidence="4">2-oxoglutarate-Fe(II)-dependent oxygenase superfamily protein</fullName>
    </recommendedName>
</protein>
<evidence type="ECO:0000313" key="2">
    <source>
        <dbReference type="EMBL" id="PTX54523.1"/>
    </source>
</evidence>
<reference evidence="2 3" key="1">
    <citation type="submission" date="2018-04" db="EMBL/GenBank/DDBJ databases">
        <title>Genomic Encyclopedia of Archaeal and Bacterial Type Strains, Phase II (KMG-II): from individual species to whole genera.</title>
        <authorList>
            <person name="Goeker M."/>
        </authorList>
    </citation>
    <scope>NUCLEOTIDE SEQUENCE [LARGE SCALE GENOMIC DNA]</scope>
    <source>
        <strain evidence="2 3">DSM 100977</strain>
    </source>
</reference>
<dbReference type="OrthoDB" id="5190088at2"/>
<dbReference type="Gene3D" id="2.60.120.620">
    <property type="entry name" value="q2cbj1_9rhob like domain"/>
    <property type="match status" value="1"/>
</dbReference>
<dbReference type="SUPFAM" id="SSF51197">
    <property type="entry name" value="Clavaminate synthase-like"/>
    <property type="match status" value="1"/>
</dbReference>
<proteinExistence type="predicted"/>
<feature type="region of interest" description="Disordered" evidence="1">
    <location>
        <begin position="1"/>
        <end position="21"/>
    </location>
</feature>
<feature type="region of interest" description="Disordered" evidence="1">
    <location>
        <begin position="53"/>
        <end position="73"/>
    </location>
</feature>
<organism evidence="2 3">
    <name type="scientific">Litoreibacter ponti</name>
    <dbReference type="NCBI Taxonomy" id="1510457"/>
    <lineage>
        <taxon>Bacteria</taxon>
        <taxon>Pseudomonadati</taxon>
        <taxon>Pseudomonadota</taxon>
        <taxon>Alphaproteobacteria</taxon>
        <taxon>Rhodobacterales</taxon>
        <taxon>Roseobacteraceae</taxon>
        <taxon>Litoreibacter</taxon>
    </lineage>
</organism>
<accession>A0A2T6BEN7</accession>
<dbReference type="RefSeq" id="WP_107846847.1">
    <property type="nucleotide sequence ID" value="NZ_QBKS01000002.1"/>
</dbReference>
<evidence type="ECO:0008006" key="4">
    <source>
        <dbReference type="Google" id="ProtNLM"/>
    </source>
</evidence>
<feature type="compositionally biased region" description="Basic and acidic residues" evidence="1">
    <location>
        <begin position="1"/>
        <end position="11"/>
    </location>
</feature>
<evidence type="ECO:0000256" key="1">
    <source>
        <dbReference type="SAM" id="MobiDB-lite"/>
    </source>
</evidence>
<dbReference type="AlphaFoldDB" id="A0A2T6BEN7"/>